<keyword evidence="7 9" id="KW-0503">Monooxygenase</keyword>
<keyword evidence="6 8" id="KW-0408">Iron</keyword>
<evidence type="ECO:0000313" key="10">
    <source>
        <dbReference type="EnsemblMetazoa" id="BGLB004584-PB"/>
    </source>
</evidence>
<evidence type="ECO:0000256" key="8">
    <source>
        <dbReference type="PIRSR" id="PIRSR602401-1"/>
    </source>
</evidence>
<dbReference type="PRINTS" id="PR00463">
    <property type="entry name" value="EP450I"/>
</dbReference>
<evidence type="ECO:0000256" key="1">
    <source>
        <dbReference type="ARBA" id="ARBA00001971"/>
    </source>
</evidence>
<comment type="cofactor">
    <cofactor evidence="1 8">
        <name>heme</name>
        <dbReference type="ChEBI" id="CHEBI:30413"/>
    </cofactor>
</comment>
<dbReference type="Proteomes" id="UP000076420">
    <property type="component" value="Unassembled WGS sequence"/>
</dbReference>
<evidence type="ECO:0008006" key="12">
    <source>
        <dbReference type="Google" id="ProtNLM"/>
    </source>
</evidence>
<dbReference type="VEuPathDB" id="VectorBase:BGLB004584"/>
<dbReference type="OrthoDB" id="3945418at2759"/>
<dbReference type="InterPro" id="IPR002401">
    <property type="entry name" value="Cyt_P450_E_grp-I"/>
</dbReference>
<evidence type="ECO:0000256" key="9">
    <source>
        <dbReference type="RuleBase" id="RU000461"/>
    </source>
</evidence>
<evidence type="ECO:0000256" key="6">
    <source>
        <dbReference type="ARBA" id="ARBA00023004"/>
    </source>
</evidence>
<dbReference type="VEuPathDB" id="VectorBase:BGLAX_052183"/>
<evidence type="ECO:0000256" key="7">
    <source>
        <dbReference type="ARBA" id="ARBA00023033"/>
    </source>
</evidence>
<evidence type="ECO:0000256" key="4">
    <source>
        <dbReference type="ARBA" id="ARBA00022723"/>
    </source>
</evidence>
<proteinExistence type="inferred from homology"/>
<keyword evidence="5 9" id="KW-0560">Oxidoreductase</keyword>
<dbReference type="AlphaFoldDB" id="A0A2C9JLX2"/>
<organism evidence="10 11">
    <name type="scientific">Biomphalaria glabrata</name>
    <name type="common">Bloodfluke planorb</name>
    <name type="synonym">Freshwater snail</name>
    <dbReference type="NCBI Taxonomy" id="6526"/>
    <lineage>
        <taxon>Eukaryota</taxon>
        <taxon>Metazoa</taxon>
        <taxon>Spiralia</taxon>
        <taxon>Lophotrochozoa</taxon>
        <taxon>Mollusca</taxon>
        <taxon>Gastropoda</taxon>
        <taxon>Heterobranchia</taxon>
        <taxon>Euthyneura</taxon>
        <taxon>Panpulmonata</taxon>
        <taxon>Hygrophila</taxon>
        <taxon>Lymnaeoidea</taxon>
        <taxon>Planorbidae</taxon>
        <taxon>Biomphalaria</taxon>
    </lineage>
</organism>
<dbReference type="GO" id="GO:0004497">
    <property type="term" value="F:monooxygenase activity"/>
    <property type="evidence" value="ECO:0007669"/>
    <property type="project" value="UniProtKB-KW"/>
</dbReference>
<protein>
    <recommendedName>
        <fullName evidence="12">Cytochrome P450</fullName>
    </recommendedName>
</protein>
<dbReference type="CDD" id="cd11054">
    <property type="entry name" value="CYP24A1-like"/>
    <property type="match status" value="1"/>
</dbReference>
<keyword evidence="3 8" id="KW-0349">Heme</keyword>
<gene>
    <name evidence="10" type="primary">106059501</name>
</gene>
<evidence type="ECO:0000256" key="5">
    <source>
        <dbReference type="ARBA" id="ARBA00023002"/>
    </source>
</evidence>
<accession>A0A2C9JLX2</accession>
<dbReference type="Pfam" id="PF00067">
    <property type="entry name" value="p450"/>
    <property type="match status" value="1"/>
</dbReference>
<dbReference type="PROSITE" id="PS00086">
    <property type="entry name" value="CYTOCHROME_P450"/>
    <property type="match status" value="1"/>
</dbReference>
<sequence>MLPNVQTAYVALTRLTGVTAHWNRPCWALRSLCSRMYRVDSQSIVNGVTPETGTKFQVNRSIEDIPGPTGLLSVPVIGSLFLYHPFTKHRPEKSHLLFLELYQKYGPIVKFRRGWKWSILLFDPDLIEESMAHEGPCPYRPSPPLYDAYSARTGRKKGISQVQGEEWLSMRRPFQEFLLLPANYNMYIPVLDEVSTDLLKAIQQTRKDDGQVWVENLLFRYAIESSAMYCTNSRLHFLQIDNENSSGTSPDSLLELTRKERDELLIQIRKFMASFGEGYYTFPWFYFFETKLYKDFETALKYTTKVIHKRLALVKEAIKTNEKKVMDQLSQRPNLLQVLLSDGRLDFDTTVTMLTSFFTAATDNVSRSLALLVWQLAKNQSKQEALRAEIFSKIDGNQSITAEKLSHMPYLKACLKESHRITFPTPIGTVRIMPEDINLAGYNVPSGTLISYGFNVLGHCDKYFDDPEEFRPERWLKQATTDAERSLKHKQAIISMPFGFGKRNCAGRRLAEQQIYMALIKILMNYKLVLADPEEKLDVVYKITAFPSKPLDIRFMKL</sequence>
<evidence type="ECO:0000256" key="2">
    <source>
        <dbReference type="ARBA" id="ARBA00010617"/>
    </source>
</evidence>
<evidence type="ECO:0000313" key="11">
    <source>
        <dbReference type="Proteomes" id="UP000076420"/>
    </source>
</evidence>
<keyword evidence="4 8" id="KW-0479">Metal-binding</keyword>
<dbReference type="InterPro" id="IPR050479">
    <property type="entry name" value="CYP11_CYP27_families"/>
</dbReference>
<dbReference type="GO" id="GO:0005506">
    <property type="term" value="F:iron ion binding"/>
    <property type="evidence" value="ECO:0007669"/>
    <property type="project" value="InterPro"/>
</dbReference>
<name>A0A2C9JLX2_BIOGL</name>
<dbReference type="PANTHER" id="PTHR24279:SF120">
    <property type="entry name" value="CYTOCHROME P450"/>
    <property type="match status" value="1"/>
</dbReference>
<dbReference type="GO" id="GO:0016705">
    <property type="term" value="F:oxidoreductase activity, acting on paired donors, with incorporation or reduction of molecular oxygen"/>
    <property type="evidence" value="ECO:0007669"/>
    <property type="project" value="InterPro"/>
</dbReference>
<dbReference type="GO" id="GO:0020037">
    <property type="term" value="F:heme binding"/>
    <property type="evidence" value="ECO:0007669"/>
    <property type="project" value="InterPro"/>
</dbReference>
<feature type="binding site" description="axial binding residue" evidence="8">
    <location>
        <position position="505"/>
    </location>
    <ligand>
        <name>heme</name>
        <dbReference type="ChEBI" id="CHEBI:30413"/>
    </ligand>
    <ligandPart>
        <name>Fe</name>
        <dbReference type="ChEBI" id="CHEBI:18248"/>
    </ligandPart>
</feature>
<comment type="similarity">
    <text evidence="2 9">Belongs to the cytochrome P450 family.</text>
</comment>
<dbReference type="SUPFAM" id="SSF48264">
    <property type="entry name" value="Cytochrome P450"/>
    <property type="match status" value="1"/>
</dbReference>
<dbReference type="InterPro" id="IPR001128">
    <property type="entry name" value="Cyt_P450"/>
</dbReference>
<evidence type="ECO:0000256" key="3">
    <source>
        <dbReference type="ARBA" id="ARBA00022617"/>
    </source>
</evidence>
<dbReference type="Gene3D" id="1.10.630.10">
    <property type="entry name" value="Cytochrome P450"/>
    <property type="match status" value="1"/>
</dbReference>
<dbReference type="EnsemblMetazoa" id="BGLB004584-RB">
    <property type="protein sequence ID" value="BGLB004584-PB"/>
    <property type="gene ID" value="BGLB004584"/>
</dbReference>
<dbReference type="PANTHER" id="PTHR24279">
    <property type="entry name" value="CYTOCHROME P450"/>
    <property type="match status" value="1"/>
</dbReference>
<dbReference type="InterPro" id="IPR017972">
    <property type="entry name" value="Cyt_P450_CS"/>
</dbReference>
<reference evidence="10" key="1">
    <citation type="submission" date="2020-05" db="UniProtKB">
        <authorList>
            <consortium name="EnsemblMetazoa"/>
        </authorList>
    </citation>
    <scope>IDENTIFICATION</scope>
    <source>
        <strain evidence="10">BB02</strain>
    </source>
</reference>
<dbReference type="InterPro" id="IPR036396">
    <property type="entry name" value="Cyt_P450_sf"/>
</dbReference>
<dbReference type="KEGG" id="bgt:106059501"/>
<dbReference type="STRING" id="6526.A0A2C9JLX2"/>